<dbReference type="AlphaFoldDB" id="A0A9P8NSL6"/>
<feature type="chain" id="PRO_5040508232" evidence="1">
    <location>
        <begin position="20"/>
        <end position="173"/>
    </location>
</feature>
<evidence type="ECO:0000313" key="2">
    <source>
        <dbReference type="EMBL" id="KAH3659158.1"/>
    </source>
</evidence>
<comment type="caution">
    <text evidence="2">The sequence shown here is derived from an EMBL/GenBank/DDBJ whole genome shotgun (WGS) entry which is preliminary data.</text>
</comment>
<evidence type="ECO:0000256" key="1">
    <source>
        <dbReference type="SAM" id="SignalP"/>
    </source>
</evidence>
<keyword evidence="1" id="KW-0732">Signal</keyword>
<keyword evidence="3" id="KW-1185">Reference proteome</keyword>
<name>A0A9P8NSL6_9ASCO</name>
<feature type="signal peptide" evidence="1">
    <location>
        <begin position="1"/>
        <end position="19"/>
    </location>
</feature>
<reference evidence="2" key="1">
    <citation type="journal article" date="2021" name="Open Biol.">
        <title>Shared evolutionary footprints suggest mitochondrial oxidative damage underlies multiple complex I losses in fungi.</title>
        <authorList>
            <person name="Schikora-Tamarit M.A."/>
            <person name="Marcet-Houben M."/>
            <person name="Nosek J."/>
            <person name="Gabaldon T."/>
        </authorList>
    </citation>
    <scope>NUCLEOTIDE SEQUENCE</scope>
    <source>
        <strain evidence="2">NCAIM Y.01608</strain>
    </source>
</reference>
<evidence type="ECO:0000313" key="3">
    <source>
        <dbReference type="Proteomes" id="UP000788993"/>
    </source>
</evidence>
<dbReference type="EMBL" id="JAEUBD010001540">
    <property type="protein sequence ID" value="KAH3659158.1"/>
    <property type="molecule type" value="Genomic_DNA"/>
</dbReference>
<accession>A0A9P8NSL6</accession>
<proteinExistence type="predicted"/>
<dbReference type="Proteomes" id="UP000788993">
    <property type="component" value="Unassembled WGS sequence"/>
</dbReference>
<gene>
    <name evidence="2" type="ORF">OGATHE_006041</name>
</gene>
<sequence length="173" mass="18925">MIGLGLCLYISLMTSSLKADACVEQPTRTVGLIFLTTSTRDLVLTPSHSSAGSASASVNDHVVHNLVGDTKTCRSSTVDDDLRIQQVSLANLESRSHRSHDNSTSSLDVVVETWQFFSIFLQNWSSSGDPEIFKVQNGTWESLFDGLNELVHELVVFLSSNSLESVSHVKIII</sequence>
<organism evidence="2 3">
    <name type="scientific">Ogataea polymorpha</name>
    <dbReference type="NCBI Taxonomy" id="460523"/>
    <lineage>
        <taxon>Eukaryota</taxon>
        <taxon>Fungi</taxon>
        <taxon>Dikarya</taxon>
        <taxon>Ascomycota</taxon>
        <taxon>Saccharomycotina</taxon>
        <taxon>Pichiomycetes</taxon>
        <taxon>Pichiales</taxon>
        <taxon>Pichiaceae</taxon>
        <taxon>Ogataea</taxon>
    </lineage>
</organism>
<reference evidence="2" key="2">
    <citation type="submission" date="2021-01" db="EMBL/GenBank/DDBJ databases">
        <authorList>
            <person name="Schikora-Tamarit M.A."/>
        </authorList>
    </citation>
    <scope>NUCLEOTIDE SEQUENCE</scope>
    <source>
        <strain evidence="2">NCAIM Y.01608</strain>
    </source>
</reference>
<protein>
    <submittedName>
        <fullName evidence="2">Uncharacterized protein</fullName>
    </submittedName>
</protein>